<organism evidence="3 4">
    <name type="scientific">candidate division WOR-1 bacterium RIFCSPLOWO2_02_FULL_46_20</name>
    <dbReference type="NCBI Taxonomy" id="1802567"/>
    <lineage>
        <taxon>Bacteria</taxon>
        <taxon>Bacillati</taxon>
        <taxon>Saganbacteria</taxon>
    </lineage>
</organism>
<evidence type="ECO:0000256" key="1">
    <source>
        <dbReference type="SAM" id="MobiDB-lite"/>
    </source>
</evidence>
<evidence type="ECO:0000256" key="2">
    <source>
        <dbReference type="SAM" id="SignalP"/>
    </source>
</evidence>
<feature type="region of interest" description="Disordered" evidence="1">
    <location>
        <begin position="126"/>
        <end position="171"/>
    </location>
</feature>
<sequence length="242" mass="27527">MRLFCLALLSALLINASLAIDISEFEKYQGKEYGPEYFGEIQGTIQGQLLPSAQSILVNGQPVAIGEDSTFSTNIHLTEGQKHLSIETRYNNLRYIKKYLVIRHPEVEGPLNINLSEQEYKNIVREEEREEKENISRKKEAGNKSPTAKKKKAISSMPKKQKTIEKPTPPSSKTKWLGYEFARELAPGKFLVVKRVGAKYFGQIIVTKSNTWIPLHKISSRELKDLLEKELLPPSFTPQNKL</sequence>
<comment type="caution">
    <text evidence="3">The sequence shown here is derived from an EMBL/GenBank/DDBJ whole genome shotgun (WGS) entry which is preliminary data.</text>
</comment>
<feature type="compositionally biased region" description="Basic and acidic residues" evidence="1">
    <location>
        <begin position="126"/>
        <end position="142"/>
    </location>
</feature>
<reference evidence="3 4" key="1">
    <citation type="journal article" date="2016" name="Nat. Commun.">
        <title>Thousands of microbial genomes shed light on interconnected biogeochemical processes in an aquifer system.</title>
        <authorList>
            <person name="Anantharaman K."/>
            <person name="Brown C.T."/>
            <person name="Hug L.A."/>
            <person name="Sharon I."/>
            <person name="Castelle C.J."/>
            <person name="Probst A.J."/>
            <person name="Thomas B.C."/>
            <person name="Singh A."/>
            <person name="Wilkins M.J."/>
            <person name="Karaoz U."/>
            <person name="Brodie E.L."/>
            <person name="Williams K.H."/>
            <person name="Hubbard S.S."/>
            <person name="Banfield J.F."/>
        </authorList>
    </citation>
    <scope>NUCLEOTIDE SEQUENCE [LARGE SCALE GENOMIC DNA]</scope>
</reference>
<keyword evidence="2" id="KW-0732">Signal</keyword>
<protein>
    <submittedName>
        <fullName evidence="3">Uncharacterized protein</fullName>
    </submittedName>
</protein>
<dbReference type="AlphaFoldDB" id="A0A1F4R8H6"/>
<accession>A0A1F4R8H6</accession>
<dbReference type="EMBL" id="METP01000051">
    <property type="protein sequence ID" value="OGC04460.1"/>
    <property type="molecule type" value="Genomic_DNA"/>
</dbReference>
<evidence type="ECO:0000313" key="4">
    <source>
        <dbReference type="Proteomes" id="UP000176938"/>
    </source>
</evidence>
<evidence type="ECO:0000313" key="3">
    <source>
        <dbReference type="EMBL" id="OGC04460.1"/>
    </source>
</evidence>
<feature type="chain" id="PRO_5009514125" evidence="2">
    <location>
        <begin position="20"/>
        <end position="242"/>
    </location>
</feature>
<feature type="signal peptide" evidence="2">
    <location>
        <begin position="1"/>
        <end position="19"/>
    </location>
</feature>
<gene>
    <name evidence="3" type="ORF">A3H38_02050</name>
</gene>
<proteinExistence type="predicted"/>
<name>A0A1F4R8H6_UNCSA</name>
<dbReference type="Proteomes" id="UP000176938">
    <property type="component" value="Unassembled WGS sequence"/>
</dbReference>